<reference evidence="2 3" key="1">
    <citation type="submission" date="2014-12" db="EMBL/GenBank/DDBJ databases">
        <title>Draft genome sequences of 29 type strains of Enterococci.</title>
        <authorList>
            <person name="Zhong Z."/>
            <person name="Sun Z."/>
            <person name="Liu W."/>
            <person name="Zhang W."/>
            <person name="Zhang H."/>
        </authorList>
    </citation>
    <scope>NUCLEOTIDE SEQUENCE [LARGE SCALE GENOMIC DNA]</scope>
    <source>
        <strain evidence="2 3">DSM 22801</strain>
    </source>
</reference>
<proteinExistence type="predicted"/>
<accession>A0AA91GK27</accession>
<name>A0AA91GK27_9ENTE</name>
<evidence type="ECO:0008006" key="4">
    <source>
        <dbReference type="Google" id="ProtNLM"/>
    </source>
</evidence>
<evidence type="ECO:0000256" key="1">
    <source>
        <dbReference type="SAM" id="Phobius"/>
    </source>
</evidence>
<dbReference type="EMBL" id="JXLC01000015">
    <property type="protein sequence ID" value="OJG91345.1"/>
    <property type="molecule type" value="Genomic_DNA"/>
</dbReference>
<evidence type="ECO:0000313" key="3">
    <source>
        <dbReference type="Proteomes" id="UP000183039"/>
    </source>
</evidence>
<keyword evidence="1" id="KW-0812">Transmembrane</keyword>
<keyword evidence="1" id="KW-0472">Membrane</keyword>
<gene>
    <name evidence="2" type="ORF">RV15_GL000801</name>
</gene>
<dbReference type="Proteomes" id="UP000183039">
    <property type="component" value="Unassembled WGS sequence"/>
</dbReference>
<comment type="caution">
    <text evidence="2">The sequence shown here is derived from an EMBL/GenBank/DDBJ whole genome shotgun (WGS) entry which is preliminary data.</text>
</comment>
<protein>
    <recommendedName>
        <fullName evidence="4">Type I toxin-antitoxin system Fst family toxin</fullName>
    </recommendedName>
</protein>
<organism evidence="2 3">
    <name type="scientific">Enterococcus silesiacus</name>
    <dbReference type="NCBI Taxonomy" id="332949"/>
    <lineage>
        <taxon>Bacteria</taxon>
        <taxon>Bacillati</taxon>
        <taxon>Bacillota</taxon>
        <taxon>Bacilli</taxon>
        <taxon>Lactobacillales</taxon>
        <taxon>Enterococcaceae</taxon>
        <taxon>Enterococcus</taxon>
    </lineage>
</organism>
<evidence type="ECO:0000313" key="2">
    <source>
        <dbReference type="EMBL" id="OJG91345.1"/>
    </source>
</evidence>
<keyword evidence="1" id="KW-1133">Transmembrane helix</keyword>
<dbReference type="AlphaFoldDB" id="A0AA91GK27"/>
<feature type="transmembrane region" description="Helical" evidence="1">
    <location>
        <begin position="6"/>
        <end position="26"/>
    </location>
</feature>
<sequence length="38" mass="4187">MIDMLFAPLVVAIIAGVVVVLFEHWLKIKTISSCSNDI</sequence>